<feature type="transmembrane region" description="Helical" evidence="2">
    <location>
        <begin position="572"/>
        <end position="601"/>
    </location>
</feature>
<dbReference type="OrthoDB" id="6137429at2759"/>
<gene>
    <name evidence="6" type="primary">LOC111104013</name>
</gene>
<name>A0A8B8AT64_CRAVI</name>
<dbReference type="SMART" id="SM00327">
    <property type="entry name" value="VWA"/>
    <property type="match status" value="1"/>
</dbReference>
<dbReference type="Pfam" id="PF00092">
    <property type="entry name" value="VWA"/>
    <property type="match status" value="1"/>
</dbReference>
<evidence type="ECO:0000256" key="1">
    <source>
        <dbReference type="PROSITE-ProRule" id="PRU00043"/>
    </source>
</evidence>
<keyword evidence="2" id="KW-0812">Transmembrane</keyword>
<protein>
    <submittedName>
        <fullName evidence="6">Uncharacterized protein LOC111104013</fullName>
    </submittedName>
</protein>
<dbReference type="CDD" id="cd11304">
    <property type="entry name" value="Cadherin_repeat"/>
    <property type="match status" value="1"/>
</dbReference>
<dbReference type="InterPro" id="IPR002035">
    <property type="entry name" value="VWF_A"/>
</dbReference>
<dbReference type="Gene3D" id="3.40.50.410">
    <property type="entry name" value="von Willebrand factor, type A domain"/>
    <property type="match status" value="1"/>
</dbReference>
<proteinExistence type="predicted"/>
<dbReference type="RefSeq" id="XP_022293414.1">
    <property type="nucleotide sequence ID" value="XM_022437706.1"/>
</dbReference>
<evidence type="ECO:0000256" key="2">
    <source>
        <dbReference type="SAM" id="Phobius"/>
    </source>
</evidence>
<reference evidence="6" key="1">
    <citation type="submission" date="2025-08" db="UniProtKB">
        <authorList>
            <consortium name="RefSeq"/>
        </authorList>
    </citation>
    <scope>IDENTIFICATION</scope>
    <source>
        <tissue evidence="6">Whole sample</tissue>
    </source>
</reference>
<dbReference type="SUPFAM" id="SSF49313">
    <property type="entry name" value="Cadherin-like"/>
    <property type="match status" value="2"/>
</dbReference>
<dbReference type="InterPro" id="IPR002126">
    <property type="entry name" value="Cadherin-like_dom"/>
</dbReference>
<dbReference type="GeneID" id="111104013"/>
<keyword evidence="2" id="KW-1133">Transmembrane helix</keyword>
<dbReference type="PROSITE" id="PS50268">
    <property type="entry name" value="CADHERIN_2"/>
    <property type="match status" value="1"/>
</dbReference>
<accession>A0A8B8AT64</accession>
<evidence type="ECO:0000259" key="3">
    <source>
        <dbReference type="PROSITE" id="PS50234"/>
    </source>
</evidence>
<dbReference type="InterPro" id="IPR015919">
    <property type="entry name" value="Cadherin-like_sf"/>
</dbReference>
<dbReference type="GO" id="GO:0007156">
    <property type="term" value="P:homophilic cell adhesion via plasma membrane adhesion molecules"/>
    <property type="evidence" value="ECO:0007669"/>
    <property type="project" value="InterPro"/>
</dbReference>
<keyword evidence="1" id="KW-0106">Calcium</keyword>
<dbReference type="Proteomes" id="UP000694844">
    <property type="component" value="Chromosome 7"/>
</dbReference>
<keyword evidence="2" id="KW-0472">Membrane</keyword>
<keyword evidence="5" id="KW-1185">Reference proteome</keyword>
<dbReference type="PROSITE" id="PS50234">
    <property type="entry name" value="VWFA"/>
    <property type="match status" value="1"/>
</dbReference>
<dbReference type="KEGG" id="cvn:111104013"/>
<dbReference type="AlphaFoldDB" id="A0A8B8AT64"/>
<sequence length="645" mass="70423">MSESLKLAFMTTFRETDLWTTMNQSMNCGVHQKLDIVILYDESASVGYSYFIEEIAFIGMLADALYLHANHTNIAGIGADDKAHYGWGLRDYFTSFNITAKMYNITMAYGSADLAPAIDMAWNNILSKNLRSGSTPWLFIITGTTTISSTTSLDAVKAAGIKVGFLTTLWASHYTSYASDSRYIVAGISWSTITSYVSLVVTTLFCPAYCETFFFYYELPSSMNVIADTNSDVGYYLSGTDKAYFIHCCGSLSSMEYKATTSGTIMLQIWRTDTLAYQTTISLSAGTQTHTFSPKVALLSNDAIGWYSPGVNPIGKRTNCTGDLCPKDTRQADKMGTLATGAYFAWYTASYLPDTAFAIKFNVVNTTEPTFTQSSPVYISENTVVGTSVAVVSLTHDDGGDLVVSPPSSPYFDYNSTSGLISLMSPLPVTNMETPYFLSMFVYDSCFNTASVVVNITTFSEPPTFQNLPTEVELGDDVTEETLLIVVNVTDPNSDSFSCVQTSVLPDTTYFRLVDYTNGTAAVYLNAGSDLDFRTTEEYKIFITCTGSSPIESVLTIRILDKSVTTPYTVPAWAAGAIVVSVGSVGVVIAMVCFLIVVILATTDEAEVLPPVEEDESAKKPVDDAAQMYKNVDKKEAYREGYGEF</sequence>
<dbReference type="GO" id="GO:0016020">
    <property type="term" value="C:membrane"/>
    <property type="evidence" value="ECO:0007669"/>
    <property type="project" value="InterPro"/>
</dbReference>
<dbReference type="Gene3D" id="2.60.40.60">
    <property type="entry name" value="Cadherins"/>
    <property type="match status" value="2"/>
</dbReference>
<evidence type="ECO:0000313" key="5">
    <source>
        <dbReference type="Proteomes" id="UP000694844"/>
    </source>
</evidence>
<dbReference type="GO" id="GO:0005509">
    <property type="term" value="F:calcium ion binding"/>
    <property type="evidence" value="ECO:0007669"/>
    <property type="project" value="UniProtKB-UniRule"/>
</dbReference>
<dbReference type="SUPFAM" id="SSF53300">
    <property type="entry name" value="vWA-like"/>
    <property type="match status" value="1"/>
</dbReference>
<evidence type="ECO:0000313" key="6">
    <source>
        <dbReference type="RefSeq" id="XP_022293414.1"/>
    </source>
</evidence>
<feature type="domain" description="Cadherin" evidence="4">
    <location>
        <begin position="371"/>
        <end position="465"/>
    </location>
</feature>
<dbReference type="InterPro" id="IPR036465">
    <property type="entry name" value="vWFA_dom_sf"/>
</dbReference>
<organism evidence="5 6">
    <name type="scientific">Crassostrea virginica</name>
    <name type="common">Eastern oyster</name>
    <dbReference type="NCBI Taxonomy" id="6565"/>
    <lineage>
        <taxon>Eukaryota</taxon>
        <taxon>Metazoa</taxon>
        <taxon>Spiralia</taxon>
        <taxon>Lophotrochozoa</taxon>
        <taxon>Mollusca</taxon>
        <taxon>Bivalvia</taxon>
        <taxon>Autobranchia</taxon>
        <taxon>Pteriomorphia</taxon>
        <taxon>Ostreida</taxon>
        <taxon>Ostreoidea</taxon>
        <taxon>Ostreidae</taxon>
        <taxon>Crassostrea</taxon>
    </lineage>
</organism>
<feature type="domain" description="VWFA" evidence="3">
    <location>
        <begin position="35"/>
        <end position="163"/>
    </location>
</feature>
<evidence type="ECO:0000259" key="4">
    <source>
        <dbReference type="PROSITE" id="PS50268"/>
    </source>
</evidence>